<protein>
    <submittedName>
        <fullName evidence="2">Uncharacterized protein</fullName>
    </submittedName>
</protein>
<sequence length="190" mass="21142">MSTARSQTGGDPPAKITLTPLVEKIIQVIRNDDAHPLQIVPTPFSFVIHDPRKCRAEKNAKKIQYPGLPSRTAPVHHNVPSPSNTKEQLPLQITRSVRVGHTPCVRAHGLSIMDFWPSLPFARAEIQKKQNTFNRSRRPAFAPNGRATALPPRPPRLRGRAERCVRVGFRRAALRLRSTASQSACPAVVY</sequence>
<dbReference type="Proteomes" id="UP000299102">
    <property type="component" value="Unassembled WGS sequence"/>
</dbReference>
<dbReference type="OrthoDB" id="8063408at2759"/>
<evidence type="ECO:0000256" key="1">
    <source>
        <dbReference type="SAM" id="MobiDB-lite"/>
    </source>
</evidence>
<reference evidence="2 3" key="1">
    <citation type="journal article" date="2019" name="Commun. Biol.">
        <title>The bagworm genome reveals a unique fibroin gene that provides high tensile strength.</title>
        <authorList>
            <person name="Kono N."/>
            <person name="Nakamura H."/>
            <person name="Ohtoshi R."/>
            <person name="Tomita M."/>
            <person name="Numata K."/>
            <person name="Arakawa K."/>
        </authorList>
    </citation>
    <scope>NUCLEOTIDE SEQUENCE [LARGE SCALE GENOMIC DNA]</scope>
</reference>
<comment type="caution">
    <text evidence="2">The sequence shown here is derived from an EMBL/GenBank/DDBJ whole genome shotgun (WGS) entry which is preliminary data.</text>
</comment>
<name>A0A4C1T8A9_EUMVA</name>
<accession>A0A4C1T8A9</accession>
<keyword evidence="3" id="KW-1185">Reference proteome</keyword>
<feature type="region of interest" description="Disordered" evidence="1">
    <location>
        <begin position="66"/>
        <end position="87"/>
    </location>
</feature>
<evidence type="ECO:0000313" key="2">
    <source>
        <dbReference type="EMBL" id="GBP09531.1"/>
    </source>
</evidence>
<evidence type="ECO:0000313" key="3">
    <source>
        <dbReference type="Proteomes" id="UP000299102"/>
    </source>
</evidence>
<organism evidence="2 3">
    <name type="scientific">Eumeta variegata</name>
    <name type="common">Bagworm moth</name>
    <name type="synonym">Eumeta japonica</name>
    <dbReference type="NCBI Taxonomy" id="151549"/>
    <lineage>
        <taxon>Eukaryota</taxon>
        <taxon>Metazoa</taxon>
        <taxon>Ecdysozoa</taxon>
        <taxon>Arthropoda</taxon>
        <taxon>Hexapoda</taxon>
        <taxon>Insecta</taxon>
        <taxon>Pterygota</taxon>
        <taxon>Neoptera</taxon>
        <taxon>Endopterygota</taxon>
        <taxon>Lepidoptera</taxon>
        <taxon>Glossata</taxon>
        <taxon>Ditrysia</taxon>
        <taxon>Tineoidea</taxon>
        <taxon>Psychidae</taxon>
        <taxon>Oiketicinae</taxon>
        <taxon>Eumeta</taxon>
    </lineage>
</organism>
<dbReference type="EMBL" id="BGZK01000036">
    <property type="protein sequence ID" value="GBP09531.1"/>
    <property type="molecule type" value="Genomic_DNA"/>
</dbReference>
<dbReference type="AlphaFoldDB" id="A0A4C1T8A9"/>
<proteinExistence type="predicted"/>
<gene>
    <name evidence="2" type="ORF">EVAR_76545_1</name>
</gene>
<feature type="region of interest" description="Disordered" evidence="1">
    <location>
        <begin position="136"/>
        <end position="157"/>
    </location>
</feature>